<evidence type="ECO:0008006" key="14">
    <source>
        <dbReference type="Google" id="ProtNLM"/>
    </source>
</evidence>
<dbReference type="EMBL" id="KQ964245">
    <property type="protein sequence ID" value="KXJ97131.1"/>
    <property type="molecule type" value="Genomic_DNA"/>
</dbReference>
<dbReference type="Proteomes" id="UP000070501">
    <property type="component" value="Unassembled WGS sequence"/>
</dbReference>
<feature type="domain" description="Shugoshin N-terminal coiled-coil" evidence="11">
    <location>
        <begin position="17"/>
        <end position="61"/>
    </location>
</feature>
<evidence type="ECO:0000256" key="3">
    <source>
        <dbReference type="ARBA" id="ARBA00022454"/>
    </source>
</evidence>
<proteinExistence type="inferred from homology"/>
<reference evidence="13" key="1">
    <citation type="submission" date="2016-02" db="EMBL/GenBank/DDBJ databases">
        <title>Draft genome sequence of Microdochium bolleyi, a fungal endophyte of beachgrass.</title>
        <authorList>
            <consortium name="DOE Joint Genome Institute"/>
            <person name="David A.S."/>
            <person name="May G."/>
            <person name="Haridas S."/>
            <person name="Lim J."/>
            <person name="Wang M."/>
            <person name="Labutti K."/>
            <person name="Lipzen A."/>
            <person name="Barry K."/>
            <person name="Grigoriev I.V."/>
        </authorList>
    </citation>
    <scope>NUCLEOTIDE SEQUENCE [LARGE SCALE GENOMIC DNA]</scope>
    <source>
        <strain evidence="13">J235TASD1</strain>
    </source>
</reference>
<evidence type="ECO:0000313" key="13">
    <source>
        <dbReference type="Proteomes" id="UP000070501"/>
    </source>
</evidence>
<feature type="compositionally biased region" description="Basic residues" evidence="9">
    <location>
        <begin position="107"/>
        <end position="118"/>
    </location>
</feature>
<dbReference type="STRING" id="196109.A0A136JIZ5"/>
<keyword evidence="7" id="KW-0131">Cell cycle</keyword>
<keyword evidence="6" id="KW-0175">Coiled coil</keyword>
<evidence type="ECO:0000256" key="8">
    <source>
        <dbReference type="ARBA" id="ARBA00023328"/>
    </source>
</evidence>
<gene>
    <name evidence="12" type="ORF">Micbo1qcDRAFT_211411</name>
</gene>
<feature type="region of interest" description="Disordered" evidence="9">
    <location>
        <begin position="224"/>
        <end position="392"/>
    </location>
</feature>
<evidence type="ECO:0000259" key="10">
    <source>
        <dbReference type="Pfam" id="PF07557"/>
    </source>
</evidence>
<comment type="similarity">
    <text evidence="2">Belongs to the shugoshin family.</text>
</comment>
<feature type="compositionally biased region" description="Basic and acidic residues" evidence="9">
    <location>
        <begin position="360"/>
        <end position="385"/>
    </location>
</feature>
<dbReference type="GO" id="GO:0051301">
    <property type="term" value="P:cell division"/>
    <property type="evidence" value="ECO:0007669"/>
    <property type="project" value="UniProtKB-KW"/>
</dbReference>
<organism evidence="12 13">
    <name type="scientific">Microdochium bolleyi</name>
    <dbReference type="NCBI Taxonomy" id="196109"/>
    <lineage>
        <taxon>Eukaryota</taxon>
        <taxon>Fungi</taxon>
        <taxon>Dikarya</taxon>
        <taxon>Ascomycota</taxon>
        <taxon>Pezizomycotina</taxon>
        <taxon>Sordariomycetes</taxon>
        <taxon>Xylariomycetidae</taxon>
        <taxon>Xylariales</taxon>
        <taxon>Microdochiaceae</taxon>
        <taxon>Microdochium</taxon>
    </lineage>
</organism>
<dbReference type="Pfam" id="PF07558">
    <property type="entry name" value="Shugoshin_N"/>
    <property type="match status" value="1"/>
</dbReference>
<evidence type="ECO:0000256" key="2">
    <source>
        <dbReference type="ARBA" id="ARBA00010845"/>
    </source>
</evidence>
<dbReference type="InterPro" id="IPR011515">
    <property type="entry name" value="Shugoshin_C"/>
</dbReference>
<feature type="compositionally biased region" description="Basic and acidic residues" evidence="9">
    <location>
        <begin position="650"/>
        <end position="662"/>
    </location>
</feature>
<keyword evidence="3" id="KW-0158">Chromosome</keyword>
<sequence>MARLNEPVVAPDGLEILRRRFLRQNRDIARINSTQSLRIRSLENECARMLSENLQLRGRILHLESEIRESSAQRIADHALEIKEKMEAQLLEWGTMLANLGNEPIPRHRSPRAHKKPRLQPSPRRSSPFQWQRREPTREVMREMEDAAHQEGRLAPIWENKPCPRETLNCDEILALREAADEVSDSPDLPAPTTRFMQQDPVKLDLPTRSVQVAIEAALDDESVGATTKVQDPRPKTPSVTSAPPSSMDVCSSNPASDSEEPKSTLKRKARTDEERELAEMSKQPENTPRIKMFGIKPSGAISSQTARPLKSLPASKKDAKPKTSDPVLAGTQRRPLGMKNSNDPIASPRKAGKPAVPDEIAKAKADAKHSDSTKPRPKARKEAHVNTPVQIPAPVLQEVPAVSVTIDPAALSAEPNINTPFSPESSASREDAKDTPPPAHISSLGETARASRRARSAVSYAEPNLRDKMRRPTKELYDAVSGEGKNIRRHSQSKRDDLPSALGSISMSASSERSQVWRDFPQKHITEATESNPAAGIAASPLAKKAAKEVTTDGLPISLAAEKKNRTAGTPPELAASKNIHTRAETSTEGSRGFEGQDVYDFPASTPEDDNKHVAADGAQTKRSAAARHSRARRLSSIPGEDSANSGSDDTRSTNHNEGKAAARKRASMVAPKKSKMSLGPSDLEPSTEGDSTASILSTSSSEAAETTLKDRSALRRRSMML</sequence>
<dbReference type="InterPro" id="IPR011516">
    <property type="entry name" value="Shugoshin_N"/>
</dbReference>
<protein>
    <recommendedName>
        <fullName evidence="14">Shugoshin</fullName>
    </recommendedName>
</protein>
<keyword evidence="13" id="KW-1185">Reference proteome</keyword>
<feature type="compositionally biased region" description="Low complexity" evidence="9">
    <location>
        <begin position="119"/>
        <end position="131"/>
    </location>
</feature>
<dbReference type="GO" id="GO:0000779">
    <property type="term" value="C:condensed chromosome, centromeric region"/>
    <property type="evidence" value="ECO:0007669"/>
    <property type="project" value="UniProtKB-ARBA"/>
</dbReference>
<feature type="compositionally biased region" description="Low complexity" evidence="9">
    <location>
        <begin position="693"/>
        <end position="708"/>
    </location>
</feature>
<dbReference type="AlphaFoldDB" id="A0A136JIZ5"/>
<feature type="compositionally biased region" description="Low complexity" evidence="9">
    <location>
        <begin position="501"/>
        <end position="512"/>
    </location>
</feature>
<evidence type="ECO:0000256" key="5">
    <source>
        <dbReference type="ARBA" id="ARBA00022829"/>
    </source>
</evidence>
<dbReference type="InParanoid" id="A0A136JIZ5"/>
<feature type="compositionally biased region" description="Polar residues" evidence="9">
    <location>
        <begin position="238"/>
        <end position="257"/>
    </location>
</feature>
<accession>A0A136JIZ5</accession>
<evidence type="ECO:0000313" key="12">
    <source>
        <dbReference type="EMBL" id="KXJ97131.1"/>
    </source>
</evidence>
<evidence type="ECO:0000256" key="7">
    <source>
        <dbReference type="ARBA" id="ARBA00023306"/>
    </source>
</evidence>
<feature type="domain" description="Shugoshin C-terminal" evidence="10">
    <location>
        <begin position="449"/>
        <end position="472"/>
    </location>
</feature>
<evidence type="ECO:0000256" key="4">
    <source>
        <dbReference type="ARBA" id="ARBA00022618"/>
    </source>
</evidence>
<keyword evidence="8" id="KW-0137">Centromere</keyword>
<evidence type="ECO:0000256" key="9">
    <source>
        <dbReference type="SAM" id="MobiDB-lite"/>
    </source>
</evidence>
<feature type="region of interest" description="Disordered" evidence="9">
    <location>
        <begin position="102"/>
        <end position="138"/>
    </location>
</feature>
<feature type="compositionally biased region" description="Basic and acidic residues" evidence="9">
    <location>
        <begin position="465"/>
        <end position="478"/>
    </location>
</feature>
<name>A0A136JIZ5_9PEZI</name>
<keyword evidence="5" id="KW-0159">Chromosome partition</keyword>
<keyword evidence="4" id="KW-0132">Cell division</keyword>
<evidence type="ECO:0000256" key="6">
    <source>
        <dbReference type="ARBA" id="ARBA00023054"/>
    </source>
</evidence>
<feature type="region of interest" description="Disordered" evidence="9">
    <location>
        <begin position="411"/>
        <end position="723"/>
    </location>
</feature>
<dbReference type="GO" id="GO:0005634">
    <property type="term" value="C:nucleus"/>
    <property type="evidence" value="ECO:0007669"/>
    <property type="project" value="InterPro"/>
</dbReference>
<feature type="compositionally biased region" description="Polar residues" evidence="9">
    <location>
        <begin position="416"/>
        <end position="427"/>
    </location>
</feature>
<evidence type="ECO:0000256" key="1">
    <source>
        <dbReference type="ARBA" id="ARBA00004584"/>
    </source>
</evidence>
<feature type="compositionally biased region" description="Basic and acidic residues" evidence="9">
    <location>
        <begin position="271"/>
        <end position="280"/>
    </location>
</feature>
<dbReference type="GO" id="GO:0045132">
    <property type="term" value="P:meiotic chromosome segregation"/>
    <property type="evidence" value="ECO:0007669"/>
    <property type="project" value="InterPro"/>
</dbReference>
<evidence type="ECO:0000259" key="11">
    <source>
        <dbReference type="Pfam" id="PF07558"/>
    </source>
</evidence>
<comment type="subcellular location">
    <subcellularLocation>
        <location evidence="1">Chromosome</location>
        <location evidence="1">Centromere</location>
    </subcellularLocation>
</comment>
<dbReference type="Pfam" id="PF07557">
    <property type="entry name" value="Shugoshin_C"/>
    <property type="match status" value="1"/>
</dbReference>
<feature type="compositionally biased region" description="Basic residues" evidence="9">
    <location>
        <begin position="626"/>
        <end position="635"/>
    </location>
</feature>
<dbReference type="OrthoDB" id="5394106at2759"/>